<sequence>MPKLLLVIIALVFSIAPAMTAEVDAAEKRIAVMWEGKSGMTKRVHSGFLQKMKEIAPGVEVTSKREIDGMQEAERVFREFETKMNGIVFLRSSGAEFLAKANPRIPCFVGGCNNPQDLGAIKNLNAPEGNITGVTYFIPYPKRFQIIKSLFPNTKSVCLLLQKGHPATSIEQDGTRRECERLKLKYNEVVAENSKELIEGARQFQGKVDLFLISSTALVMDNTVGLVGVANSSKTPLFSFAEGRAKLGAVAELAADDEKLGGMLAESVTDVVVKGKPISQVPVKMDPDPKIIINQSIMQLMGLKFPDEIMQKAELAK</sequence>
<evidence type="ECO:0000313" key="3">
    <source>
        <dbReference type="Proteomes" id="UP000807825"/>
    </source>
</evidence>
<evidence type="ECO:0000313" key="2">
    <source>
        <dbReference type="EMBL" id="MBI5251685.1"/>
    </source>
</evidence>
<gene>
    <name evidence="2" type="ORF">HY912_19505</name>
</gene>
<organism evidence="2 3">
    <name type="scientific">Desulfomonile tiedjei</name>
    <dbReference type="NCBI Taxonomy" id="2358"/>
    <lineage>
        <taxon>Bacteria</taxon>
        <taxon>Pseudomonadati</taxon>
        <taxon>Thermodesulfobacteriota</taxon>
        <taxon>Desulfomonilia</taxon>
        <taxon>Desulfomonilales</taxon>
        <taxon>Desulfomonilaceae</taxon>
        <taxon>Desulfomonile</taxon>
    </lineage>
</organism>
<proteinExistence type="predicted"/>
<dbReference type="PANTHER" id="PTHR35271">
    <property type="entry name" value="ABC TRANSPORTER, SUBSTRATE-BINDING LIPOPROTEIN-RELATED"/>
    <property type="match status" value="1"/>
</dbReference>
<comment type="caution">
    <text evidence="2">The sequence shown here is derived from an EMBL/GenBank/DDBJ whole genome shotgun (WGS) entry which is preliminary data.</text>
</comment>
<dbReference type="EMBL" id="JACRDE010000507">
    <property type="protein sequence ID" value="MBI5251685.1"/>
    <property type="molecule type" value="Genomic_DNA"/>
</dbReference>
<keyword evidence="1" id="KW-0732">Signal</keyword>
<dbReference type="Pfam" id="PF04392">
    <property type="entry name" value="ABC_sub_bind"/>
    <property type="match status" value="1"/>
</dbReference>
<name>A0A9D6Z576_9BACT</name>
<protein>
    <recommendedName>
        <fullName evidence="4">ABC transporter substrate-binding protein</fullName>
    </recommendedName>
</protein>
<accession>A0A9D6Z576</accession>
<evidence type="ECO:0000256" key="1">
    <source>
        <dbReference type="SAM" id="SignalP"/>
    </source>
</evidence>
<dbReference type="InterPro" id="IPR007487">
    <property type="entry name" value="ABC_transpt-TYRBP-like"/>
</dbReference>
<evidence type="ECO:0008006" key="4">
    <source>
        <dbReference type="Google" id="ProtNLM"/>
    </source>
</evidence>
<reference evidence="2" key="1">
    <citation type="submission" date="2020-07" db="EMBL/GenBank/DDBJ databases">
        <title>Huge and variable diversity of episymbiotic CPR bacteria and DPANN archaea in groundwater ecosystems.</title>
        <authorList>
            <person name="He C.Y."/>
            <person name="Keren R."/>
            <person name="Whittaker M."/>
            <person name="Farag I.F."/>
            <person name="Doudna J."/>
            <person name="Cate J.H.D."/>
            <person name="Banfield J.F."/>
        </authorList>
    </citation>
    <scope>NUCLEOTIDE SEQUENCE</scope>
    <source>
        <strain evidence="2">NC_groundwater_1664_Pr3_B-0.1um_52_9</strain>
    </source>
</reference>
<dbReference type="Gene3D" id="3.40.50.2300">
    <property type="match status" value="2"/>
</dbReference>
<dbReference type="AlphaFoldDB" id="A0A9D6Z576"/>
<dbReference type="Proteomes" id="UP000807825">
    <property type="component" value="Unassembled WGS sequence"/>
</dbReference>
<dbReference type="PANTHER" id="PTHR35271:SF1">
    <property type="entry name" value="ABC TRANSPORTER, SUBSTRATE-BINDING LIPOPROTEIN"/>
    <property type="match status" value="1"/>
</dbReference>
<feature type="signal peptide" evidence="1">
    <location>
        <begin position="1"/>
        <end position="20"/>
    </location>
</feature>
<feature type="chain" id="PRO_5038364647" description="ABC transporter substrate-binding protein" evidence="1">
    <location>
        <begin position="21"/>
        <end position="317"/>
    </location>
</feature>